<protein>
    <submittedName>
        <fullName evidence="2">Uncharacterized protein</fullName>
    </submittedName>
</protein>
<dbReference type="EMBL" id="BSDP01000001">
    <property type="protein sequence ID" value="GLI26471.1"/>
    <property type="molecule type" value="Genomic_DNA"/>
</dbReference>
<dbReference type="AlphaFoldDB" id="A0A9W6CPK8"/>
<reference evidence="2" key="1">
    <citation type="submission" date="2022-12" db="EMBL/GenBank/DDBJ databases">
        <title>Reference genome sequencing for broad-spectrum identification of bacterial and archaeal isolates by mass spectrometry.</title>
        <authorList>
            <person name="Sekiguchi Y."/>
            <person name="Tourlousse D.M."/>
        </authorList>
    </citation>
    <scope>NUCLEOTIDE SEQUENCE</scope>
    <source>
        <strain evidence="2">14</strain>
    </source>
</reference>
<evidence type="ECO:0000313" key="2">
    <source>
        <dbReference type="EMBL" id="GLI26471.1"/>
    </source>
</evidence>
<comment type="caution">
    <text evidence="2">The sequence shown here is derived from an EMBL/GenBank/DDBJ whole genome shotgun (WGS) entry which is preliminary data.</text>
</comment>
<dbReference type="Proteomes" id="UP001144396">
    <property type="component" value="Unassembled WGS sequence"/>
</dbReference>
<gene>
    <name evidence="2" type="ORF">ARHIZOSPH14_07130</name>
</gene>
<keyword evidence="1" id="KW-1133">Transmembrane helix</keyword>
<name>A0A9W6CPK8_9MICO</name>
<evidence type="ECO:0000256" key="1">
    <source>
        <dbReference type="SAM" id="Phobius"/>
    </source>
</evidence>
<keyword evidence="3" id="KW-1185">Reference proteome</keyword>
<feature type="transmembrane region" description="Helical" evidence="1">
    <location>
        <begin position="54"/>
        <end position="77"/>
    </location>
</feature>
<accession>A0A9W6CPK8</accession>
<evidence type="ECO:0000313" key="3">
    <source>
        <dbReference type="Proteomes" id="UP001144396"/>
    </source>
</evidence>
<organism evidence="2 3">
    <name type="scientific">Agromyces rhizosphaerae</name>
    <dbReference type="NCBI Taxonomy" id="88374"/>
    <lineage>
        <taxon>Bacteria</taxon>
        <taxon>Bacillati</taxon>
        <taxon>Actinomycetota</taxon>
        <taxon>Actinomycetes</taxon>
        <taxon>Micrococcales</taxon>
        <taxon>Microbacteriaceae</taxon>
        <taxon>Agromyces</taxon>
    </lineage>
</organism>
<keyword evidence="1" id="KW-0472">Membrane</keyword>
<feature type="transmembrane region" description="Helical" evidence="1">
    <location>
        <begin position="24"/>
        <end position="48"/>
    </location>
</feature>
<keyword evidence="1" id="KW-0812">Transmembrane</keyword>
<dbReference type="RefSeq" id="WP_281882471.1">
    <property type="nucleotide sequence ID" value="NZ_BSDP01000001.1"/>
</dbReference>
<proteinExistence type="predicted"/>
<sequence length="231" mass="25161">MDSVLPAMSPEELREHARRGPGPLWWSLTIAATMLGIVAALWGLGAAFEEQVGLAAGVSLGVGGFIVFAFGGSVSFLELQSLNRVRLAERRSPGCFVMPVFVDAKVIDLVVQLDPRPWYRRLLPLSPSQGLVVADSTGAELRLGWGIHPVARASNAQVRDVRVGEISNRFGSTPSVDVVVETPRGERTASFMPLRWRRGYWGIERIEVLASYAVALREAVASTDAPDRRRA</sequence>